<name>A0A6J7QRW0_9ZZZZ</name>
<gene>
    <name evidence="2" type="ORF">UFOPK4150_00167</name>
</gene>
<sequence>MRNPSSITGLADLLSGTPGWTKYSSITPGSTTWSGGNVLLGGAGNDQIALNGGENVASGSTALRTCIKVTHLGSAFTTNSDTPCAGGRGYSNMSLLAAFMDAGTLSPADLQSVRELASTSSPVTSVVATGTAVTYTAANTFVVGDSVTVSGLNLAAYNITNAIVTAATATTFTIASRAAIIVATPTTTGVVLATDTLVLPGAEITYTIVPVSPLPAGITTGVRITGPTGLIDTVYDMQMVSFAGAAAKPLIATGANLSALTASSGTLSPAFASGTYAYQVGVPGGTNSVTVTPTAANAGSTILVNGVAVPTGTRSGGITLTAGAATVVTIVVTAPDLRTTATYTLTIAQAGLTPALSVPVGTADGFTVNVTNYNANYSFTEVSSPGVLVAGAVNGSTLPLTISGLTPGQSATVVVTTTRPSYTTGTTSVTVVAGLAGLTPTFSTPVATAAGFTVNVTNYNANYTFTPTTTAGVVTPGTVNGSTLPLTVTGLSTAQSATVTVAVTRAGGYRDATASVTATATQLGLAPTLSSAVSTANGFTTSITNYDPLYTFTCTSTSGSCALGTVSGATRPLTITGLSAGQSATITVTTTRTGYANGVTTLLGTAAALNPTFSTPVGTTTGFTVNVTNYNASYTFTCTTTAGACALGTASGSTRPLTVTGLTAGQSATITVGTTRTGYAAGSAQVTAAALFAARITTRSTPVRASTSLTVNITNYDATFTYTITASSGTVTRGTAVGSTLPISVTGLTRNRTTTVTIVTSKTGYASSTISFTA</sequence>
<feature type="domain" description="Cadherin-like beta-sandwich-like" evidence="1">
    <location>
        <begin position="259"/>
        <end position="347"/>
    </location>
</feature>
<accession>A0A6J7QRW0</accession>
<reference evidence="2" key="1">
    <citation type="submission" date="2020-05" db="EMBL/GenBank/DDBJ databases">
        <authorList>
            <person name="Chiriac C."/>
            <person name="Salcher M."/>
            <person name="Ghai R."/>
            <person name="Kavagutti S V."/>
        </authorList>
    </citation>
    <scope>NUCLEOTIDE SEQUENCE</scope>
</reference>
<dbReference type="Pfam" id="PF12733">
    <property type="entry name" value="Cadherin-like"/>
    <property type="match status" value="1"/>
</dbReference>
<evidence type="ECO:0000313" key="2">
    <source>
        <dbReference type="EMBL" id="CAB5019691.1"/>
    </source>
</evidence>
<evidence type="ECO:0000259" key="1">
    <source>
        <dbReference type="Pfam" id="PF12733"/>
    </source>
</evidence>
<dbReference type="AlphaFoldDB" id="A0A6J7QRW0"/>
<protein>
    <submittedName>
        <fullName evidence="2">Unannotated protein</fullName>
    </submittedName>
</protein>
<dbReference type="EMBL" id="CAFBPU010000003">
    <property type="protein sequence ID" value="CAB5019691.1"/>
    <property type="molecule type" value="Genomic_DNA"/>
</dbReference>
<proteinExistence type="predicted"/>
<organism evidence="2">
    <name type="scientific">freshwater metagenome</name>
    <dbReference type="NCBI Taxonomy" id="449393"/>
    <lineage>
        <taxon>unclassified sequences</taxon>
        <taxon>metagenomes</taxon>
        <taxon>ecological metagenomes</taxon>
    </lineage>
</organism>
<dbReference type="InterPro" id="IPR025883">
    <property type="entry name" value="Cadherin-like_domain"/>
</dbReference>